<protein>
    <recommendedName>
        <fullName evidence="4">DUF4286 family protein</fullName>
    </recommendedName>
</protein>
<comment type="similarity">
    <text evidence="1">Belongs to the darcynin family.</text>
</comment>
<dbReference type="InterPro" id="IPR031409">
    <property type="entry name" value="Darcynin"/>
</dbReference>
<evidence type="ECO:0000313" key="3">
    <source>
        <dbReference type="Proteomes" id="UP000253940"/>
    </source>
</evidence>
<evidence type="ECO:0000256" key="1">
    <source>
        <dbReference type="ARBA" id="ARBA00006869"/>
    </source>
</evidence>
<organism evidence="2 3">
    <name type="scientific">Aquirhabdus parva</name>
    <dbReference type="NCBI Taxonomy" id="2283318"/>
    <lineage>
        <taxon>Bacteria</taxon>
        <taxon>Pseudomonadati</taxon>
        <taxon>Pseudomonadota</taxon>
        <taxon>Gammaproteobacteria</taxon>
        <taxon>Moraxellales</taxon>
        <taxon>Moraxellaceae</taxon>
        <taxon>Aquirhabdus</taxon>
    </lineage>
</organism>
<dbReference type="Pfam" id="PF17074">
    <property type="entry name" value="Darcynin"/>
    <property type="match status" value="1"/>
</dbReference>
<accession>A0A345P936</accession>
<name>A0A345P936_9GAMM</name>
<evidence type="ECO:0008006" key="4">
    <source>
        <dbReference type="Google" id="ProtNLM"/>
    </source>
</evidence>
<dbReference type="OrthoDB" id="73186at2"/>
<gene>
    <name evidence="2" type="ORF">HYN46_13710</name>
</gene>
<evidence type="ECO:0000313" key="2">
    <source>
        <dbReference type="EMBL" id="AXI03795.1"/>
    </source>
</evidence>
<proteinExistence type="inferred from homology"/>
<dbReference type="RefSeq" id="WP_114899903.1">
    <property type="nucleotide sequence ID" value="NZ_CP031222.1"/>
</dbReference>
<sequence>MKYAIVITYSFHPAWLQKTWQEREDYTRIHVEPIFASYAGKVSVRLFDAEAFSTRYSDFMLLETEDLKDYYYMIETLRESQLFKDNLVEFKEVILGIEDGFRNYERDVLNHPNP</sequence>
<dbReference type="EMBL" id="CP031222">
    <property type="protein sequence ID" value="AXI03795.1"/>
    <property type="molecule type" value="Genomic_DNA"/>
</dbReference>
<reference evidence="2 3" key="1">
    <citation type="submission" date="2018-07" db="EMBL/GenBank/DDBJ databases">
        <title>Genome sequencing of Moraxellaceae gen. HYN0046.</title>
        <authorList>
            <person name="Kim M."/>
            <person name="Yi H."/>
        </authorList>
    </citation>
    <scope>NUCLEOTIDE SEQUENCE [LARGE SCALE GENOMIC DNA]</scope>
    <source>
        <strain evidence="2 3">HYN0046</strain>
    </source>
</reference>
<keyword evidence="3" id="KW-1185">Reference proteome</keyword>
<dbReference type="AlphaFoldDB" id="A0A345P936"/>
<dbReference type="Proteomes" id="UP000253940">
    <property type="component" value="Chromosome"/>
</dbReference>
<dbReference type="KEGG" id="mbah:HYN46_13710"/>